<organism evidence="1 2">
    <name type="scientific">Siphonobacter aquaeclarae</name>
    <dbReference type="NCBI Taxonomy" id="563176"/>
    <lineage>
        <taxon>Bacteria</taxon>
        <taxon>Pseudomonadati</taxon>
        <taxon>Bacteroidota</taxon>
        <taxon>Cytophagia</taxon>
        <taxon>Cytophagales</taxon>
        <taxon>Cytophagaceae</taxon>
        <taxon>Siphonobacter</taxon>
    </lineage>
</organism>
<gene>
    <name evidence="1" type="ORF">SAMN04488090_4618</name>
</gene>
<evidence type="ECO:0000313" key="2">
    <source>
        <dbReference type="Proteomes" id="UP000198901"/>
    </source>
</evidence>
<keyword evidence="2" id="KW-1185">Reference proteome</keyword>
<name>A0A1G9XI66_9BACT</name>
<dbReference type="AlphaFoldDB" id="A0A1G9XI66"/>
<dbReference type="Proteomes" id="UP000198901">
    <property type="component" value="Unassembled WGS sequence"/>
</dbReference>
<sequence>MNHTCLRFRIDLPSPLGLQQVRDDLFRLGITRFSVDFVTQSLEVFTEWIAPERIEDAMRRSGRQCKRLKTN</sequence>
<proteinExistence type="predicted"/>
<accession>A0A1G9XI66</accession>
<dbReference type="EMBL" id="FNGS01000011">
    <property type="protein sequence ID" value="SDM96126.1"/>
    <property type="molecule type" value="Genomic_DNA"/>
</dbReference>
<dbReference type="STRING" id="563176.SAMN04488090_4618"/>
<evidence type="ECO:0000313" key="1">
    <source>
        <dbReference type="EMBL" id="SDM96126.1"/>
    </source>
</evidence>
<reference evidence="1 2" key="1">
    <citation type="submission" date="2016-10" db="EMBL/GenBank/DDBJ databases">
        <authorList>
            <person name="de Groot N.N."/>
        </authorList>
    </citation>
    <scope>NUCLEOTIDE SEQUENCE [LARGE SCALE GENOMIC DNA]</scope>
    <source>
        <strain evidence="1 2">DSM 21668</strain>
    </source>
</reference>
<protein>
    <submittedName>
        <fullName evidence="1">Uncharacterized protein</fullName>
    </submittedName>
</protein>